<accession>A0A7W9WCG1</accession>
<evidence type="ECO:0000313" key="2">
    <source>
        <dbReference type="Proteomes" id="UP000532746"/>
    </source>
</evidence>
<protein>
    <submittedName>
        <fullName evidence="1">Uncharacterized protein</fullName>
    </submittedName>
</protein>
<organism evidence="1 2">
    <name type="scientific">Hymenobacter luteus</name>
    <dbReference type="NCBI Taxonomy" id="1411122"/>
    <lineage>
        <taxon>Bacteria</taxon>
        <taxon>Pseudomonadati</taxon>
        <taxon>Bacteroidota</taxon>
        <taxon>Cytophagia</taxon>
        <taxon>Cytophagales</taxon>
        <taxon>Hymenobacteraceae</taxon>
        <taxon>Hymenobacter</taxon>
    </lineage>
</organism>
<dbReference type="EMBL" id="JACHGG010000003">
    <property type="protein sequence ID" value="MBB6060023.1"/>
    <property type="molecule type" value="Genomic_DNA"/>
</dbReference>
<name>A0A7W9WCG1_9BACT</name>
<gene>
    <name evidence="1" type="ORF">HNQ93_002883</name>
</gene>
<reference evidence="1 2" key="1">
    <citation type="submission" date="2020-08" db="EMBL/GenBank/DDBJ databases">
        <title>Genomic Encyclopedia of Type Strains, Phase IV (KMG-IV): sequencing the most valuable type-strain genomes for metagenomic binning, comparative biology and taxonomic classification.</title>
        <authorList>
            <person name="Goeker M."/>
        </authorList>
    </citation>
    <scope>NUCLEOTIDE SEQUENCE [LARGE SCALE GENOMIC DNA]</scope>
    <source>
        <strain evidence="1 2">DSM 26718</strain>
    </source>
</reference>
<comment type="caution">
    <text evidence="1">The sequence shown here is derived from an EMBL/GenBank/DDBJ whole genome shotgun (WGS) entry which is preliminary data.</text>
</comment>
<dbReference type="AlphaFoldDB" id="A0A7W9WCG1"/>
<proteinExistence type="predicted"/>
<dbReference type="Proteomes" id="UP000532746">
    <property type="component" value="Unassembled WGS sequence"/>
</dbReference>
<keyword evidence="2" id="KW-1185">Reference proteome</keyword>
<dbReference type="RefSeq" id="WP_183403561.1">
    <property type="nucleotide sequence ID" value="NZ_JACHGG010000003.1"/>
</dbReference>
<evidence type="ECO:0000313" key="1">
    <source>
        <dbReference type="EMBL" id="MBB6060023.1"/>
    </source>
</evidence>
<sequence>MPPRAYGLPLAEQVADALAAGRTLVPYHRDYGGLGLACVEGTFIYAEVWDGQLQGLNTLDERPPYARPFPDRAAFVSWLSQQSDATLNRREMADSFYWNNQTITRRRLRQFVEEGH</sequence>